<evidence type="ECO:0000256" key="1">
    <source>
        <dbReference type="ARBA" id="ARBA00000085"/>
    </source>
</evidence>
<name>A0A2P1PW12_9GAMM</name>
<evidence type="ECO:0000256" key="11">
    <source>
        <dbReference type="SAM" id="Coils"/>
    </source>
</evidence>
<proteinExistence type="predicted"/>
<dbReference type="OrthoDB" id="9809766at2"/>
<evidence type="ECO:0000256" key="12">
    <source>
        <dbReference type="SAM" id="MobiDB-lite"/>
    </source>
</evidence>
<feature type="domain" description="HAMP" evidence="15">
    <location>
        <begin position="272"/>
        <end position="324"/>
    </location>
</feature>
<keyword evidence="7" id="KW-0418">Kinase</keyword>
<feature type="domain" description="Histidine kinase" evidence="14">
    <location>
        <begin position="332"/>
        <end position="547"/>
    </location>
</feature>
<evidence type="ECO:0000313" key="17">
    <source>
        <dbReference type="Proteomes" id="UP000241074"/>
    </source>
</evidence>
<comment type="subcellular location">
    <subcellularLocation>
        <location evidence="2">Membrane</location>
    </subcellularLocation>
</comment>
<keyword evidence="6 13" id="KW-0812">Transmembrane</keyword>
<dbReference type="PROSITE" id="PS50885">
    <property type="entry name" value="HAMP"/>
    <property type="match status" value="1"/>
</dbReference>
<dbReference type="InterPro" id="IPR036097">
    <property type="entry name" value="HisK_dim/P_sf"/>
</dbReference>
<dbReference type="KEGG" id="xba:C7S18_18420"/>
<dbReference type="InterPro" id="IPR004358">
    <property type="entry name" value="Sig_transdc_His_kin-like_C"/>
</dbReference>
<dbReference type="EMBL" id="CP027860">
    <property type="protein sequence ID" value="AVP99029.1"/>
    <property type="molecule type" value="Genomic_DNA"/>
</dbReference>
<evidence type="ECO:0000256" key="7">
    <source>
        <dbReference type="ARBA" id="ARBA00022777"/>
    </source>
</evidence>
<dbReference type="InterPro" id="IPR005467">
    <property type="entry name" value="His_kinase_dom"/>
</dbReference>
<dbReference type="Gene3D" id="1.10.287.130">
    <property type="match status" value="1"/>
</dbReference>
<sequence>MNQLWKRLFLATALLIVTALAAMVLMLQQQFRQGFEAYIFALDTARAERIVGRLEQFYREQNGWDRLRKEPALMRHLAAERDPEDSARTIALPPPRPQAPVDDSGPPLPGDGAHVQPGDGQPGGHPPFGPGMRPGDRFRAGNPPFPPPRRGLGNDYPAPPPFRGGGNRLNGLEPMNDEPELLRGTPPEWMNRLSVFDETGVRLHGPPLRRPQGASFAIKANGAVVGELYLQPTPATRDAPAQDFVRDQLQGALIIAALVLALALPISWLIARRLLAPLPAISAAVRSLAQGRYAAPNLPEADDTFATLRQDVRQLAEALAQHQQARQQWTADIAHELRTPVSILLGELEAIEDGVRTADAKALHSLRSECQRLKRLIDDLYQLSLSDAGALNYRFEPLDLGQLLAEFLPTQEHALASRGLRLKWERPDQAAIIQGDAERLQQLLGNLLSNAARYTDAPGQVSVRLQRLGRKCRLQVEDSAPGVPDAALPRLFERLYRVEASRNRERGGAGLGLAIAERIVAAHKGRIVARHSGLGGLAIDIELPIQDAPS</sequence>
<feature type="transmembrane region" description="Helical" evidence="13">
    <location>
        <begin position="251"/>
        <end position="271"/>
    </location>
</feature>
<keyword evidence="17" id="KW-1185">Reference proteome</keyword>
<keyword evidence="8 13" id="KW-1133">Transmembrane helix</keyword>
<gene>
    <name evidence="16" type="ORF">C7S18_18420</name>
</gene>
<feature type="coiled-coil region" evidence="11">
    <location>
        <begin position="305"/>
        <end position="332"/>
    </location>
</feature>
<evidence type="ECO:0000256" key="8">
    <source>
        <dbReference type="ARBA" id="ARBA00022989"/>
    </source>
</evidence>
<dbReference type="InterPro" id="IPR050428">
    <property type="entry name" value="TCS_sensor_his_kinase"/>
</dbReference>
<dbReference type="Gene3D" id="6.10.340.10">
    <property type="match status" value="1"/>
</dbReference>
<comment type="catalytic activity">
    <reaction evidence="1">
        <text>ATP + protein L-histidine = ADP + protein N-phospho-L-histidine.</text>
        <dbReference type="EC" id="2.7.13.3"/>
    </reaction>
</comment>
<dbReference type="RefSeq" id="WP_106892948.1">
    <property type="nucleotide sequence ID" value="NZ_CP027860.1"/>
</dbReference>
<dbReference type="InterPro" id="IPR003660">
    <property type="entry name" value="HAMP_dom"/>
</dbReference>
<dbReference type="SUPFAM" id="SSF55874">
    <property type="entry name" value="ATPase domain of HSP90 chaperone/DNA topoisomerase II/histidine kinase"/>
    <property type="match status" value="1"/>
</dbReference>
<evidence type="ECO:0000256" key="9">
    <source>
        <dbReference type="ARBA" id="ARBA00023012"/>
    </source>
</evidence>
<dbReference type="SMART" id="SM00388">
    <property type="entry name" value="HisKA"/>
    <property type="match status" value="1"/>
</dbReference>
<evidence type="ECO:0000256" key="10">
    <source>
        <dbReference type="ARBA" id="ARBA00023136"/>
    </source>
</evidence>
<dbReference type="PROSITE" id="PS50109">
    <property type="entry name" value="HIS_KIN"/>
    <property type="match status" value="1"/>
</dbReference>
<dbReference type="GO" id="GO:0005886">
    <property type="term" value="C:plasma membrane"/>
    <property type="evidence" value="ECO:0007669"/>
    <property type="project" value="UniProtKB-ARBA"/>
</dbReference>
<evidence type="ECO:0000256" key="6">
    <source>
        <dbReference type="ARBA" id="ARBA00022692"/>
    </source>
</evidence>
<evidence type="ECO:0000259" key="15">
    <source>
        <dbReference type="PROSITE" id="PS50885"/>
    </source>
</evidence>
<organism evidence="16 17">
    <name type="scientific">Ahniella affigens</name>
    <dbReference type="NCBI Taxonomy" id="2021234"/>
    <lineage>
        <taxon>Bacteria</taxon>
        <taxon>Pseudomonadati</taxon>
        <taxon>Pseudomonadota</taxon>
        <taxon>Gammaproteobacteria</taxon>
        <taxon>Lysobacterales</taxon>
        <taxon>Rhodanobacteraceae</taxon>
        <taxon>Ahniella</taxon>
    </lineage>
</organism>
<protein>
    <recommendedName>
        <fullName evidence="3">histidine kinase</fullName>
        <ecNumber evidence="3">2.7.13.3</ecNumber>
    </recommendedName>
</protein>
<dbReference type="GO" id="GO:0000155">
    <property type="term" value="F:phosphorelay sensor kinase activity"/>
    <property type="evidence" value="ECO:0007669"/>
    <property type="project" value="InterPro"/>
</dbReference>
<feature type="region of interest" description="Disordered" evidence="12">
    <location>
        <begin position="79"/>
        <end position="156"/>
    </location>
</feature>
<keyword evidence="5" id="KW-0808">Transferase</keyword>
<dbReference type="Gene3D" id="3.30.565.10">
    <property type="entry name" value="Histidine kinase-like ATPase, C-terminal domain"/>
    <property type="match status" value="1"/>
</dbReference>
<dbReference type="Pfam" id="PF02518">
    <property type="entry name" value="HATPase_c"/>
    <property type="match status" value="1"/>
</dbReference>
<evidence type="ECO:0000256" key="3">
    <source>
        <dbReference type="ARBA" id="ARBA00012438"/>
    </source>
</evidence>
<keyword evidence="9" id="KW-0902">Two-component regulatory system</keyword>
<dbReference type="InterPro" id="IPR003594">
    <property type="entry name" value="HATPase_dom"/>
</dbReference>
<keyword evidence="11" id="KW-0175">Coiled coil</keyword>
<dbReference type="PANTHER" id="PTHR45436">
    <property type="entry name" value="SENSOR HISTIDINE KINASE YKOH"/>
    <property type="match status" value="1"/>
</dbReference>
<evidence type="ECO:0000259" key="14">
    <source>
        <dbReference type="PROSITE" id="PS50109"/>
    </source>
</evidence>
<keyword evidence="10 13" id="KW-0472">Membrane</keyword>
<accession>A0A2P1PW12</accession>
<reference evidence="16 17" key="2">
    <citation type="submission" date="2018-03" db="EMBL/GenBank/DDBJ databases">
        <authorList>
            <person name="Keele B.F."/>
        </authorList>
    </citation>
    <scope>NUCLEOTIDE SEQUENCE [LARGE SCALE GENOMIC DNA]</scope>
    <source>
        <strain evidence="16 17">D13</strain>
    </source>
</reference>
<dbReference type="PANTHER" id="PTHR45436:SF5">
    <property type="entry name" value="SENSOR HISTIDINE KINASE TRCS"/>
    <property type="match status" value="1"/>
</dbReference>
<reference evidence="16 17" key="1">
    <citation type="submission" date="2018-03" db="EMBL/GenBank/DDBJ databases">
        <title>Ahniella affigens gen. nov., sp. nov., a gammaproteobacterium isolated from sandy soil near a stream.</title>
        <authorList>
            <person name="Ko Y."/>
            <person name="Kim J.-H."/>
        </authorList>
    </citation>
    <scope>NUCLEOTIDE SEQUENCE [LARGE SCALE GENOMIC DNA]</scope>
    <source>
        <strain evidence="16 17">D13</strain>
    </source>
</reference>
<evidence type="ECO:0000256" key="4">
    <source>
        <dbReference type="ARBA" id="ARBA00022553"/>
    </source>
</evidence>
<dbReference type="InterPro" id="IPR003661">
    <property type="entry name" value="HisK_dim/P_dom"/>
</dbReference>
<dbReference type="EC" id="2.7.13.3" evidence="3"/>
<dbReference type="PRINTS" id="PR00344">
    <property type="entry name" value="BCTRLSENSOR"/>
</dbReference>
<dbReference type="CDD" id="cd00082">
    <property type="entry name" value="HisKA"/>
    <property type="match status" value="1"/>
</dbReference>
<evidence type="ECO:0000256" key="13">
    <source>
        <dbReference type="SAM" id="Phobius"/>
    </source>
</evidence>
<dbReference type="FunFam" id="3.30.565.10:FF:000006">
    <property type="entry name" value="Sensor histidine kinase WalK"/>
    <property type="match status" value="1"/>
</dbReference>
<dbReference type="Pfam" id="PF00512">
    <property type="entry name" value="HisKA"/>
    <property type="match status" value="1"/>
</dbReference>
<dbReference type="AlphaFoldDB" id="A0A2P1PW12"/>
<evidence type="ECO:0000256" key="2">
    <source>
        <dbReference type="ARBA" id="ARBA00004370"/>
    </source>
</evidence>
<keyword evidence="4" id="KW-0597">Phosphoprotein</keyword>
<dbReference type="Proteomes" id="UP000241074">
    <property type="component" value="Chromosome"/>
</dbReference>
<dbReference type="SMART" id="SM00387">
    <property type="entry name" value="HATPase_c"/>
    <property type="match status" value="1"/>
</dbReference>
<evidence type="ECO:0000313" key="16">
    <source>
        <dbReference type="EMBL" id="AVP99029.1"/>
    </source>
</evidence>
<evidence type="ECO:0000256" key="5">
    <source>
        <dbReference type="ARBA" id="ARBA00022679"/>
    </source>
</evidence>
<dbReference type="SUPFAM" id="SSF47384">
    <property type="entry name" value="Homodimeric domain of signal transducing histidine kinase"/>
    <property type="match status" value="1"/>
</dbReference>
<dbReference type="InterPro" id="IPR036890">
    <property type="entry name" value="HATPase_C_sf"/>
</dbReference>